<dbReference type="EMBL" id="HACG01040937">
    <property type="protein sequence ID" value="CEK87802.1"/>
    <property type="molecule type" value="Transcribed_RNA"/>
</dbReference>
<gene>
    <name evidence="1" type="primary">ORF161491</name>
    <name evidence="2" type="synonym">ORF161492</name>
    <name evidence="3" type="synonym">ORF161493</name>
</gene>
<reference evidence="1" key="1">
    <citation type="submission" date="2014-12" db="EMBL/GenBank/DDBJ databases">
        <title>Insight into the proteome of Arion vulgaris.</title>
        <authorList>
            <person name="Aradska J."/>
            <person name="Bulat T."/>
            <person name="Smidak R."/>
            <person name="Sarate P."/>
            <person name="Gangsoo J."/>
            <person name="Sialana F."/>
            <person name="Bilban M."/>
            <person name="Lubec G."/>
        </authorList>
    </citation>
    <scope>NUCLEOTIDE SEQUENCE</scope>
    <source>
        <tissue evidence="1">Skin</tissue>
    </source>
</reference>
<dbReference type="EMBL" id="HACG01040939">
    <property type="protein sequence ID" value="CEK87804.1"/>
    <property type="molecule type" value="Transcribed_RNA"/>
</dbReference>
<evidence type="ECO:0000313" key="3">
    <source>
        <dbReference type="EMBL" id="CEK87804.1"/>
    </source>
</evidence>
<evidence type="ECO:0000313" key="2">
    <source>
        <dbReference type="EMBL" id="CEK87803.1"/>
    </source>
</evidence>
<protein>
    <submittedName>
        <fullName evidence="1">Uncharacterized protein</fullName>
    </submittedName>
</protein>
<dbReference type="EMBL" id="HACG01040938">
    <property type="protein sequence ID" value="CEK87803.1"/>
    <property type="molecule type" value="Transcribed_RNA"/>
</dbReference>
<sequence length="56" mass="6440">MASAVTVKLFRLGFFLYALPLREKNYLALPVIKPGSRVQFKYVKEPLAVQNREEQA</sequence>
<dbReference type="AlphaFoldDB" id="A0A0B7B4J4"/>
<proteinExistence type="predicted"/>
<organism evidence="1">
    <name type="scientific">Arion vulgaris</name>
    <dbReference type="NCBI Taxonomy" id="1028688"/>
    <lineage>
        <taxon>Eukaryota</taxon>
        <taxon>Metazoa</taxon>
        <taxon>Spiralia</taxon>
        <taxon>Lophotrochozoa</taxon>
        <taxon>Mollusca</taxon>
        <taxon>Gastropoda</taxon>
        <taxon>Heterobranchia</taxon>
        <taxon>Euthyneura</taxon>
        <taxon>Panpulmonata</taxon>
        <taxon>Eupulmonata</taxon>
        <taxon>Stylommatophora</taxon>
        <taxon>Helicina</taxon>
        <taxon>Arionoidea</taxon>
        <taxon>Arionidae</taxon>
        <taxon>Arion</taxon>
    </lineage>
</organism>
<evidence type="ECO:0000313" key="1">
    <source>
        <dbReference type="EMBL" id="CEK87802.1"/>
    </source>
</evidence>
<feature type="non-terminal residue" evidence="1">
    <location>
        <position position="56"/>
    </location>
</feature>
<name>A0A0B7B4J4_9EUPU</name>
<accession>A0A0B7B4J4</accession>